<dbReference type="Proteomes" id="UP000887574">
    <property type="component" value="Unplaced"/>
</dbReference>
<proteinExistence type="predicted"/>
<feature type="chain" id="PRO_5037287080" evidence="2">
    <location>
        <begin position="23"/>
        <end position="188"/>
    </location>
</feature>
<name>A0A915DZP1_9BILA</name>
<feature type="region of interest" description="Disordered" evidence="1">
    <location>
        <begin position="92"/>
        <end position="136"/>
    </location>
</feature>
<organism evidence="3 4">
    <name type="scientific">Ditylenchus dipsaci</name>
    <dbReference type="NCBI Taxonomy" id="166011"/>
    <lineage>
        <taxon>Eukaryota</taxon>
        <taxon>Metazoa</taxon>
        <taxon>Ecdysozoa</taxon>
        <taxon>Nematoda</taxon>
        <taxon>Chromadorea</taxon>
        <taxon>Rhabditida</taxon>
        <taxon>Tylenchina</taxon>
        <taxon>Tylenchomorpha</taxon>
        <taxon>Sphaerularioidea</taxon>
        <taxon>Anguinidae</taxon>
        <taxon>Anguininae</taxon>
        <taxon>Ditylenchus</taxon>
    </lineage>
</organism>
<keyword evidence="2" id="KW-0732">Signal</keyword>
<dbReference type="AlphaFoldDB" id="A0A915DZP1"/>
<feature type="compositionally biased region" description="Polar residues" evidence="1">
    <location>
        <begin position="172"/>
        <end position="188"/>
    </location>
</feature>
<protein>
    <submittedName>
        <fullName evidence="4">Uncharacterized protein</fullName>
    </submittedName>
</protein>
<keyword evidence="3" id="KW-1185">Reference proteome</keyword>
<sequence length="188" mass="19913">MVRTQVVLLAFVIILLDTNAFGFDLPAGLRPAKALGESEQPIVPNSSQASLENVRTPPNLSLRSRMIAALNSRSGIQTSIQILRTTTGMLAQPKKPLPQHHPSNALPINDASGDASAPSIAKPKPTVPPPVGKNYGVRTNLLTNLVDSKGRVMKGVNSVPIRVPSSAELRNAKSSRASASQVETDAEK</sequence>
<reference evidence="4" key="1">
    <citation type="submission" date="2022-11" db="UniProtKB">
        <authorList>
            <consortium name="WormBaseParasite"/>
        </authorList>
    </citation>
    <scope>IDENTIFICATION</scope>
</reference>
<dbReference type="WBParaSite" id="jg24641">
    <property type="protein sequence ID" value="jg24641"/>
    <property type="gene ID" value="jg24641"/>
</dbReference>
<evidence type="ECO:0000313" key="3">
    <source>
        <dbReference type="Proteomes" id="UP000887574"/>
    </source>
</evidence>
<accession>A0A915DZP1</accession>
<evidence type="ECO:0000256" key="1">
    <source>
        <dbReference type="SAM" id="MobiDB-lite"/>
    </source>
</evidence>
<feature type="signal peptide" evidence="2">
    <location>
        <begin position="1"/>
        <end position="22"/>
    </location>
</feature>
<evidence type="ECO:0000256" key="2">
    <source>
        <dbReference type="SAM" id="SignalP"/>
    </source>
</evidence>
<evidence type="ECO:0000313" key="4">
    <source>
        <dbReference type="WBParaSite" id="jg24641"/>
    </source>
</evidence>
<feature type="region of interest" description="Disordered" evidence="1">
    <location>
        <begin position="167"/>
        <end position="188"/>
    </location>
</feature>